<proteinExistence type="predicted"/>
<evidence type="ECO:0000313" key="6">
    <source>
        <dbReference type="EMBL" id="CAK9034778.1"/>
    </source>
</evidence>
<dbReference type="PROSITE" id="PS00018">
    <property type="entry name" value="EF_HAND_1"/>
    <property type="match status" value="1"/>
</dbReference>
<dbReference type="InterPro" id="IPR011992">
    <property type="entry name" value="EF-hand-dom_pair"/>
</dbReference>
<dbReference type="InterPro" id="IPR036770">
    <property type="entry name" value="Ankyrin_rpt-contain_sf"/>
</dbReference>
<feature type="compositionally biased region" description="Basic residues" evidence="4">
    <location>
        <begin position="19"/>
        <end position="29"/>
    </location>
</feature>
<keyword evidence="2" id="KW-0106">Calcium</keyword>
<dbReference type="Proteomes" id="UP001642484">
    <property type="component" value="Unassembled WGS sequence"/>
</dbReference>
<dbReference type="InterPro" id="IPR018247">
    <property type="entry name" value="EF_Hand_1_Ca_BS"/>
</dbReference>
<dbReference type="PANTHER" id="PTHR24198:SF165">
    <property type="entry name" value="ANKYRIN REPEAT-CONTAINING PROTEIN-RELATED"/>
    <property type="match status" value="1"/>
</dbReference>
<dbReference type="SUPFAM" id="SSF47473">
    <property type="entry name" value="EF-hand"/>
    <property type="match status" value="1"/>
</dbReference>
<evidence type="ECO:0000256" key="1">
    <source>
        <dbReference type="ARBA" id="ARBA00022737"/>
    </source>
</evidence>
<evidence type="ECO:0000313" key="7">
    <source>
        <dbReference type="Proteomes" id="UP001642484"/>
    </source>
</evidence>
<feature type="domain" description="PARP catalytic" evidence="5">
    <location>
        <begin position="629"/>
        <end position="737"/>
    </location>
</feature>
<evidence type="ECO:0000256" key="3">
    <source>
        <dbReference type="ARBA" id="ARBA00023043"/>
    </source>
</evidence>
<dbReference type="SUPFAM" id="SSF56399">
    <property type="entry name" value="ADP-ribosylation"/>
    <property type="match status" value="1"/>
</dbReference>
<evidence type="ECO:0000256" key="2">
    <source>
        <dbReference type="ARBA" id="ARBA00022837"/>
    </source>
</evidence>
<accession>A0ABP0L752</accession>
<protein>
    <recommendedName>
        <fullName evidence="5">PARP catalytic domain-containing protein</fullName>
    </recommendedName>
</protein>
<dbReference type="SMART" id="SM00248">
    <property type="entry name" value="ANK"/>
    <property type="match status" value="6"/>
</dbReference>
<dbReference type="PANTHER" id="PTHR24198">
    <property type="entry name" value="ANKYRIN REPEAT AND PROTEIN KINASE DOMAIN-CONTAINING PROTEIN"/>
    <property type="match status" value="1"/>
</dbReference>
<dbReference type="Gene3D" id="3.90.228.10">
    <property type="match status" value="1"/>
</dbReference>
<dbReference type="Gene3D" id="1.25.40.20">
    <property type="entry name" value="Ankyrin repeat-containing domain"/>
    <property type="match status" value="3"/>
</dbReference>
<evidence type="ECO:0000256" key="4">
    <source>
        <dbReference type="SAM" id="MobiDB-lite"/>
    </source>
</evidence>
<dbReference type="Pfam" id="PF12796">
    <property type="entry name" value="Ank_2"/>
    <property type="match status" value="1"/>
</dbReference>
<reference evidence="6 7" key="1">
    <citation type="submission" date="2024-02" db="EMBL/GenBank/DDBJ databases">
        <authorList>
            <person name="Chen Y."/>
            <person name="Shah S."/>
            <person name="Dougan E. K."/>
            <person name="Thang M."/>
            <person name="Chan C."/>
        </authorList>
    </citation>
    <scope>NUCLEOTIDE SEQUENCE [LARGE SCALE GENOMIC DNA]</scope>
</reference>
<dbReference type="EMBL" id="CAXAMN010011237">
    <property type="protein sequence ID" value="CAK9034778.1"/>
    <property type="molecule type" value="Genomic_DNA"/>
</dbReference>
<dbReference type="SUPFAM" id="SSF48403">
    <property type="entry name" value="Ankyrin repeat"/>
    <property type="match status" value="1"/>
</dbReference>
<keyword evidence="3" id="KW-0040">ANK repeat</keyword>
<sequence>MSPKKKSDAKKKGEPAGKAKSKTKAKAKTGAKASPPTATSLTSVGSLKEGYDAQANQYGYVNVTDMKAMGNLAEFLGLEPDVVSKEMKALDFDANNMVSFAEFVLWADKHTIGIPLGIEIPDKREWRKGMPTWWTSIPPPSPEEEALLKAATAGAKGSKSKKSKAKPKVAEDPDTSELEDFIAAAKEGEWETLREILGRHPGYVNMRPPYRRYAAIHQACYHGDVEVIRELASTWFADVLLKTKDGQTPEEVAEENGNEEAVSCLQELAAGKDDAEDEDAESEVEEPPTKMLRGGGCELDAEQLMEKANEAIEHAKWERWDEMFEIFDVYPGCQNMRPEFRRWAAIHQVIFAGNVETLKRMVDSGANPGLLTRDKETPLQVAEQLGQSEVVEYLNTLEVSADSAALLQQAHQVIDAAKEGKWDETFELLKGFSNPEQVVNTRPSVRQYGVLHQAAFHGDIEVLRRLLEDYKANVKLLTKDGKTALQIAESAGKEAAIKYLEACVPSIQLEDDFVKYPEQVFVKVEDAGLLKRFQDLLNKSHKSMCNFTRDRNWASGEFVQNTPVPTGYEIVGAVRNENAALWRIYQVSKEVIRLDCMKPLKEAPFKKWTPLTMEAGKGLDWSDMDYCDDANEWLLFHASIPEALSAIARTGFTMAKLGSGGTTGGGGLYGDGTYFGDSITKADEYARRKVENGEFKGCRAAALCRVLGGRHFYMDKDVLEKDKPKFAKRVLEGHYNSTVGDRLKVKNTFREYVAYDAASTYLEYIIYYRRKGVPAMHE</sequence>
<dbReference type="Pfam" id="PF00644">
    <property type="entry name" value="PARP"/>
    <property type="match status" value="1"/>
</dbReference>
<dbReference type="InterPro" id="IPR002110">
    <property type="entry name" value="Ankyrin_rpt"/>
</dbReference>
<feature type="compositionally biased region" description="Low complexity" evidence="4">
    <location>
        <begin position="30"/>
        <end position="40"/>
    </location>
</feature>
<feature type="region of interest" description="Disordered" evidence="4">
    <location>
        <begin position="270"/>
        <end position="295"/>
    </location>
</feature>
<comment type="caution">
    <text evidence="6">The sequence shown here is derived from an EMBL/GenBank/DDBJ whole genome shotgun (WGS) entry which is preliminary data.</text>
</comment>
<keyword evidence="1" id="KW-0677">Repeat</keyword>
<feature type="region of interest" description="Disordered" evidence="4">
    <location>
        <begin position="150"/>
        <end position="177"/>
    </location>
</feature>
<organism evidence="6 7">
    <name type="scientific">Durusdinium trenchii</name>
    <dbReference type="NCBI Taxonomy" id="1381693"/>
    <lineage>
        <taxon>Eukaryota</taxon>
        <taxon>Sar</taxon>
        <taxon>Alveolata</taxon>
        <taxon>Dinophyceae</taxon>
        <taxon>Suessiales</taxon>
        <taxon>Symbiodiniaceae</taxon>
        <taxon>Durusdinium</taxon>
    </lineage>
</organism>
<dbReference type="InterPro" id="IPR012317">
    <property type="entry name" value="Poly(ADP-ribose)pol_cat_dom"/>
</dbReference>
<feature type="region of interest" description="Disordered" evidence="4">
    <location>
        <begin position="1"/>
        <end position="43"/>
    </location>
</feature>
<feature type="compositionally biased region" description="Acidic residues" evidence="4">
    <location>
        <begin position="274"/>
        <end position="286"/>
    </location>
</feature>
<feature type="compositionally biased region" description="Basic residues" evidence="4">
    <location>
        <begin position="158"/>
        <end position="167"/>
    </location>
</feature>
<keyword evidence="7" id="KW-1185">Reference proteome</keyword>
<name>A0ABP0L752_9DINO</name>
<evidence type="ECO:0000259" key="5">
    <source>
        <dbReference type="Pfam" id="PF00644"/>
    </source>
</evidence>
<gene>
    <name evidence="6" type="ORF">CCMP2556_LOCUS19646</name>
</gene>